<evidence type="ECO:0000259" key="8">
    <source>
        <dbReference type="Pfam" id="PF00924"/>
    </source>
</evidence>
<protein>
    <submittedName>
        <fullName evidence="10">Small-conductance mechanosensitive channel</fullName>
    </submittedName>
</protein>
<feature type="transmembrane region" description="Helical" evidence="7">
    <location>
        <begin position="353"/>
        <end position="372"/>
    </location>
</feature>
<feature type="transmembrane region" description="Helical" evidence="7">
    <location>
        <begin position="546"/>
        <end position="566"/>
    </location>
</feature>
<feature type="transmembrane region" description="Helical" evidence="7">
    <location>
        <begin position="464"/>
        <end position="486"/>
    </location>
</feature>
<reference evidence="10 11" key="1">
    <citation type="submission" date="2020-08" db="EMBL/GenBank/DDBJ databases">
        <title>Genomic Encyclopedia of Type Strains, Phase IV (KMG-IV): sequencing the most valuable type-strain genomes for metagenomic binning, comparative biology and taxonomic classification.</title>
        <authorList>
            <person name="Goeker M."/>
        </authorList>
    </citation>
    <scope>NUCLEOTIDE SEQUENCE [LARGE SCALE GENOMIC DNA]</scope>
    <source>
        <strain evidence="10 11">DSM 102044</strain>
    </source>
</reference>
<comment type="similarity">
    <text evidence="2">Belongs to the MscS (TC 1.A.23) family.</text>
</comment>
<dbReference type="Gene3D" id="3.30.70.100">
    <property type="match status" value="1"/>
</dbReference>
<dbReference type="Proteomes" id="UP000588604">
    <property type="component" value="Unassembled WGS sequence"/>
</dbReference>
<dbReference type="Gene3D" id="2.30.30.60">
    <property type="match status" value="1"/>
</dbReference>
<feature type="transmembrane region" description="Helical" evidence="7">
    <location>
        <begin position="586"/>
        <end position="606"/>
    </location>
</feature>
<organism evidence="10 11">
    <name type="scientific">Algoriphagus iocasae</name>
    <dbReference type="NCBI Taxonomy" id="1836499"/>
    <lineage>
        <taxon>Bacteria</taxon>
        <taxon>Pseudomonadati</taxon>
        <taxon>Bacteroidota</taxon>
        <taxon>Cytophagia</taxon>
        <taxon>Cytophagales</taxon>
        <taxon>Cyclobacteriaceae</taxon>
        <taxon>Algoriphagus</taxon>
    </lineage>
</organism>
<feature type="transmembrane region" description="Helical" evidence="7">
    <location>
        <begin position="12"/>
        <end position="33"/>
    </location>
</feature>
<dbReference type="SUPFAM" id="SSF50182">
    <property type="entry name" value="Sm-like ribonucleoproteins"/>
    <property type="match status" value="1"/>
</dbReference>
<feature type="transmembrane region" description="Helical" evidence="7">
    <location>
        <begin position="662"/>
        <end position="691"/>
    </location>
</feature>
<accession>A0A841MLD3</accession>
<dbReference type="SUPFAM" id="SSF82689">
    <property type="entry name" value="Mechanosensitive channel protein MscS (YggB), C-terminal domain"/>
    <property type="match status" value="1"/>
</dbReference>
<feature type="domain" description="Mechanosensitive ion channel MscS C-terminal" evidence="9">
    <location>
        <begin position="752"/>
        <end position="834"/>
    </location>
</feature>
<feature type="transmembrane region" description="Helical" evidence="7">
    <location>
        <begin position="432"/>
        <end position="452"/>
    </location>
</feature>
<keyword evidence="5 7" id="KW-1133">Transmembrane helix</keyword>
<dbReference type="InterPro" id="IPR023408">
    <property type="entry name" value="MscS_beta-dom_sf"/>
</dbReference>
<evidence type="ECO:0000259" key="9">
    <source>
        <dbReference type="Pfam" id="PF21082"/>
    </source>
</evidence>
<dbReference type="InterPro" id="IPR049278">
    <property type="entry name" value="MS_channel_C"/>
</dbReference>
<evidence type="ECO:0000256" key="2">
    <source>
        <dbReference type="ARBA" id="ARBA00008017"/>
    </source>
</evidence>
<dbReference type="EMBL" id="JACIJO010000003">
    <property type="protein sequence ID" value="MBB6328250.1"/>
    <property type="molecule type" value="Genomic_DNA"/>
</dbReference>
<dbReference type="AlphaFoldDB" id="A0A841MLD3"/>
<keyword evidence="3" id="KW-1003">Cell membrane</keyword>
<dbReference type="PANTHER" id="PTHR30347:SF1">
    <property type="entry name" value="MECHANOSENSITIVE CHANNEL MSCK"/>
    <property type="match status" value="1"/>
</dbReference>
<dbReference type="Pfam" id="PF00924">
    <property type="entry name" value="MS_channel_2nd"/>
    <property type="match status" value="1"/>
</dbReference>
<dbReference type="InterPro" id="IPR052702">
    <property type="entry name" value="MscS-like_channel"/>
</dbReference>
<evidence type="ECO:0000256" key="5">
    <source>
        <dbReference type="ARBA" id="ARBA00022989"/>
    </source>
</evidence>
<evidence type="ECO:0000256" key="1">
    <source>
        <dbReference type="ARBA" id="ARBA00004651"/>
    </source>
</evidence>
<gene>
    <name evidence="10" type="ORF">FHS59_003893</name>
</gene>
<feature type="transmembrane region" description="Helical" evidence="7">
    <location>
        <begin position="404"/>
        <end position="426"/>
    </location>
</feature>
<dbReference type="Pfam" id="PF21082">
    <property type="entry name" value="MS_channel_3rd"/>
    <property type="match status" value="1"/>
</dbReference>
<keyword evidence="4 7" id="KW-0812">Transmembrane</keyword>
<evidence type="ECO:0000313" key="10">
    <source>
        <dbReference type="EMBL" id="MBB6328250.1"/>
    </source>
</evidence>
<feature type="domain" description="Mechanosensitive ion channel MscS" evidence="8">
    <location>
        <begin position="679"/>
        <end position="744"/>
    </location>
</feature>
<evidence type="ECO:0000256" key="7">
    <source>
        <dbReference type="SAM" id="Phobius"/>
    </source>
</evidence>
<comment type="subcellular location">
    <subcellularLocation>
        <location evidence="1">Cell membrane</location>
        <topology evidence="1">Multi-pass membrane protein</topology>
    </subcellularLocation>
</comment>
<dbReference type="Gene3D" id="1.10.287.1260">
    <property type="match status" value="1"/>
</dbReference>
<dbReference type="InterPro" id="IPR006685">
    <property type="entry name" value="MscS_channel_2nd"/>
</dbReference>
<dbReference type="InterPro" id="IPR011066">
    <property type="entry name" value="MscS_channel_C_sf"/>
</dbReference>
<dbReference type="SUPFAM" id="SSF82861">
    <property type="entry name" value="Mechanosensitive channel protein MscS (YggB), transmembrane region"/>
    <property type="match status" value="1"/>
</dbReference>
<dbReference type="InterPro" id="IPR010920">
    <property type="entry name" value="LSM_dom_sf"/>
</dbReference>
<evidence type="ECO:0000256" key="4">
    <source>
        <dbReference type="ARBA" id="ARBA00022692"/>
    </source>
</evidence>
<proteinExistence type="inferred from homology"/>
<dbReference type="GO" id="GO:0005886">
    <property type="term" value="C:plasma membrane"/>
    <property type="evidence" value="ECO:0007669"/>
    <property type="project" value="UniProtKB-SubCell"/>
</dbReference>
<feature type="transmembrane region" description="Helical" evidence="7">
    <location>
        <begin position="634"/>
        <end position="656"/>
    </location>
</feature>
<dbReference type="RefSeq" id="WP_184497048.1">
    <property type="nucleotide sequence ID" value="NZ_JACIJO010000003.1"/>
</dbReference>
<evidence type="ECO:0000256" key="3">
    <source>
        <dbReference type="ARBA" id="ARBA00022475"/>
    </source>
</evidence>
<dbReference type="InterPro" id="IPR011014">
    <property type="entry name" value="MscS_channel_TM-2"/>
</dbReference>
<dbReference type="GO" id="GO:0008381">
    <property type="term" value="F:mechanosensitive monoatomic ion channel activity"/>
    <property type="evidence" value="ECO:0007669"/>
    <property type="project" value="UniProtKB-ARBA"/>
</dbReference>
<dbReference type="PANTHER" id="PTHR30347">
    <property type="entry name" value="POTASSIUM CHANNEL RELATED"/>
    <property type="match status" value="1"/>
</dbReference>
<feature type="transmembrane region" description="Helical" evidence="7">
    <location>
        <begin position="492"/>
        <end position="513"/>
    </location>
</feature>
<evidence type="ECO:0000313" key="11">
    <source>
        <dbReference type="Proteomes" id="UP000588604"/>
    </source>
</evidence>
<comment type="caution">
    <text evidence="10">The sequence shown here is derived from an EMBL/GenBank/DDBJ whole genome shotgun (WGS) entry which is preliminary data.</text>
</comment>
<evidence type="ECO:0000256" key="6">
    <source>
        <dbReference type="ARBA" id="ARBA00023136"/>
    </source>
</evidence>
<feature type="transmembrane region" description="Helical" evidence="7">
    <location>
        <begin position="313"/>
        <end position="332"/>
    </location>
</feature>
<feature type="transmembrane region" description="Helical" evidence="7">
    <location>
        <begin position="378"/>
        <end position="397"/>
    </location>
</feature>
<sequence>MFKSLISKRGNLFSLNGNIFFPFAAVLMLALIFPVSNSSASSLLLPEDTLSRLDTVGLKEDSLDLGQLYRSDFRKFLRVFSDQSTQAGKEDFKKRKIYLKQTHLVEQLKNHALASESDLKEYPKILDLGMELEKSRVLLDQLLDSASQFQTHVPSERNLMVTSSVLGELEKKISKAKQKVDTYADRLRFSQYMLDSINSHEELYQFPSDSMEAKAYFNRLLEIANEIGPIAERLTVNLKAVDSMQVSINALLFEVRENLTLQRNYSANLNSGILKREIKEESTDLFWNGSFKQGYALSFYKEKAAFFMYLQLYRWRIILAVILTFIFALFLRNLKKKINNDADSPSLSEKENVLSHITLSSLVIAPSILQFIFPMPPFSFYLMIWIVSAVSLSLYFIGYLNKVWLYFWIVMTLVMILTGLFSMNLIPHHKEVPLIIILASLGVLIAIAIPAFGFHKLLKEKRIVYFIALMGIFEAISIILILGGRYNLSKSFLFAGYMGVVVGILLLWSVRLLNQALTISSKIYHHYSKNLFFINFERVGSQAPAIVYKLLVVGWAVLLGKNFYFFSEIYSAINDFLVETRTVGSYTFSIKGIFIFVVILLAAALISKTLSLFTTEPEVTHNPEERKKVSLSSWLSLAQVFVICLGLFLAFAASGIPLDKITIILGALSVGIGLGLQSLVANLVSGFIIAFENPVQAGDLIEIDGKPGTMKSIGIRSSIVSMFEGSTVVIPNSDLISKQLINWTTGKGRKLDFTVGVAYGSDIDLVLEVVFDLIREDSRIKSYPNPRVAPKEFSSSSIDIQIICWIGNYFDYVPTKGDLINKIHKAFRLKGIHIPFPQQDVYIKAKEKSTKYIPDPTDKKKSEGI</sequence>
<keyword evidence="6 7" id="KW-0472">Membrane</keyword>
<name>A0A841MLD3_9BACT</name>
<keyword evidence="11" id="KW-1185">Reference proteome</keyword>